<protein>
    <submittedName>
        <fullName evidence="2">Uncharacterized protein</fullName>
    </submittedName>
</protein>
<dbReference type="EMBL" id="JBBPBM010000010">
    <property type="protein sequence ID" value="KAK8564914.1"/>
    <property type="molecule type" value="Genomic_DNA"/>
</dbReference>
<reference evidence="2 3" key="1">
    <citation type="journal article" date="2024" name="G3 (Bethesda)">
        <title>Genome assembly of Hibiscus sabdariffa L. provides insights into metabolisms of medicinal natural products.</title>
        <authorList>
            <person name="Kim T."/>
        </authorList>
    </citation>
    <scope>NUCLEOTIDE SEQUENCE [LARGE SCALE GENOMIC DNA]</scope>
    <source>
        <strain evidence="2">TK-2024</strain>
        <tissue evidence="2">Old leaves</tissue>
    </source>
</reference>
<evidence type="ECO:0000313" key="2">
    <source>
        <dbReference type="EMBL" id="KAK8564914.1"/>
    </source>
</evidence>
<feature type="transmembrane region" description="Helical" evidence="1">
    <location>
        <begin position="29"/>
        <end position="49"/>
    </location>
</feature>
<accession>A0ABR2ESC5</accession>
<organism evidence="2 3">
    <name type="scientific">Hibiscus sabdariffa</name>
    <name type="common">roselle</name>
    <dbReference type="NCBI Taxonomy" id="183260"/>
    <lineage>
        <taxon>Eukaryota</taxon>
        <taxon>Viridiplantae</taxon>
        <taxon>Streptophyta</taxon>
        <taxon>Embryophyta</taxon>
        <taxon>Tracheophyta</taxon>
        <taxon>Spermatophyta</taxon>
        <taxon>Magnoliopsida</taxon>
        <taxon>eudicotyledons</taxon>
        <taxon>Gunneridae</taxon>
        <taxon>Pentapetalae</taxon>
        <taxon>rosids</taxon>
        <taxon>malvids</taxon>
        <taxon>Malvales</taxon>
        <taxon>Malvaceae</taxon>
        <taxon>Malvoideae</taxon>
        <taxon>Hibiscus</taxon>
    </lineage>
</organism>
<keyword evidence="1" id="KW-1133">Transmembrane helix</keyword>
<keyword evidence="1" id="KW-0472">Membrane</keyword>
<proteinExistence type="predicted"/>
<sequence>MVWSYPLMVSLCFSLLVLREFDLWFYELLLSYILLLCTMVLSGLGDCLFNGASRVFLILLVVSLLDREQSVSFSTEFKLISDGELMTRSFFFFNEEVFLQPWNYRSCNCLIQDWFMFLDETMLCAYA</sequence>
<keyword evidence="1" id="KW-0812">Transmembrane</keyword>
<evidence type="ECO:0000256" key="1">
    <source>
        <dbReference type="SAM" id="Phobius"/>
    </source>
</evidence>
<dbReference type="Proteomes" id="UP001472677">
    <property type="component" value="Unassembled WGS sequence"/>
</dbReference>
<evidence type="ECO:0000313" key="3">
    <source>
        <dbReference type="Proteomes" id="UP001472677"/>
    </source>
</evidence>
<name>A0ABR2ESC5_9ROSI</name>
<keyword evidence="3" id="KW-1185">Reference proteome</keyword>
<comment type="caution">
    <text evidence="2">The sequence shown here is derived from an EMBL/GenBank/DDBJ whole genome shotgun (WGS) entry which is preliminary data.</text>
</comment>
<gene>
    <name evidence="2" type="ORF">V6N12_058493</name>
</gene>